<keyword evidence="2" id="KW-0238">DNA-binding</keyword>
<dbReference type="KEGG" id="shg:Sph21_2271"/>
<dbReference type="HOGENOM" id="CLU_000445_88_2_10"/>
<reference evidence="5" key="1">
    <citation type="submission" date="2011-03" db="EMBL/GenBank/DDBJ databases">
        <title>Complete sequence of Sphingobacterium sp. 21.</title>
        <authorList>
            <consortium name="US DOE Joint Genome Institute"/>
            <person name="Lucas S."/>
            <person name="Copeland A."/>
            <person name="Lapidus A."/>
            <person name="Cheng J.-F."/>
            <person name="Goodwin L."/>
            <person name="Pitluck S."/>
            <person name="Davenport K."/>
            <person name="Detter J.C."/>
            <person name="Han C."/>
            <person name="Tapia R."/>
            <person name="Land M."/>
            <person name="Hauser L."/>
            <person name="Kyrpides N."/>
            <person name="Ivanova N."/>
            <person name="Ovchinnikova G."/>
            <person name="Pagani I."/>
            <person name="Siebers A.K."/>
            <person name="Allgaier M."/>
            <person name="Thelen M.P."/>
            <person name="Hugenholtz P."/>
            <person name="Woyke T."/>
        </authorList>
    </citation>
    <scope>NUCLEOTIDE SEQUENCE</scope>
    <source>
        <strain evidence="5">21</strain>
    </source>
</reference>
<accession>F4CCZ5</accession>
<dbReference type="InterPro" id="IPR018060">
    <property type="entry name" value="HTH_AraC"/>
</dbReference>
<dbReference type="PANTHER" id="PTHR43280">
    <property type="entry name" value="ARAC-FAMILY TRANSCRIPTIONAL REGULATOR"/>
    <property type="match status" value="1"/>
</dbReference>
<dbReference type="AlphaFoldDB" id="F4CCZ5"/>
<evidence type="ECO:0000256" key="3">
    <source>
        <dbReference type="ARBA" id="ARBA00023163"/>
    </source>
</evidence>
<dbReference type="PANTHER" id="PTHR43280:SF2">
    <property type="entry name" value="HTH-TYPE TRANSCRIPTIONAL REGULATOR EXSA"/>
    <property type="match status" value="1"/>
</dbReference>
<keyword evidence="3" id="KW-0804">Transcription</keyword>
<dbReference type="InterPro" id="IPR020449">
    <property type="entry name" value="Tscrpt_reg_AraC-type_HTH"/>
</dbReference>
<dbReference type="STRING" id="743722.Sph21_2271"/>
<protein>
    <submittedName>
        <fullName evidence="5">Transcriptional regulator, AraC family</fullName>
    </submittedName>
</protein>
<dbReference type="Gene3D" id="1.10.10.60">
    <property type="entry name" value="Homeodomain-like"/>
    <property type="match status" value="1"/>
</dbReference>
<dbReference type="PRINTS" id="PR00032">
    <property type="entry name" value="HTHARAC"/>
</dbReference>
<sequence length="281" mass="31571">MSKRPSDIPILNLEREIIPGLHIRRIDNKPHGSPPIMTAHRDDYFVFLYQQSGRSILSIDFKEVILDELSICCILPGSVHHFNSADKVSGWMLATSSELIDEVVRRILLDSVSGDVFHVNGTAPFLDEIARAIAGYQSNSGKLISVIVTHLVSAFTGIFAQVIKINEKKTLGNRAAAITFEFGKILRNNFKTRKAPSWYASQLNLSLSYLNECVRVTSGIAVSTYIQQEIVLEGKRQLVHTDLSVKEIAYGLGYSDPAYFNRVFQKIVGERPAAFRKRYRK</sequence>
<dbReference type="EMBL" id="CP002584">
    <property type="protein sequence ID" value="ADZ78825.1"/>
    <property type="molecule type" value="Genomic_DNA"/>
</dbReference>
<feature type="domain" description="HTH araC/xylS-type" evidence="4">
    <location>
        <begin position="180"/>
        <end position="278"/>
    </location>
</feature>
<evidence type="ECO:0000256" key="2">
    <source>
        <dbReference type="ARBA" id="ARBA00023125"/>
    </source>
</evidence>
<dbReference type="Pfam" id="PF02311">
    <property type="entry name" value="AraC_binding"/>
    <property type="match status" value="1"/>
</dbReference>
<keyword evidence="1" id="KW-0805">Transcription regulation</keyword>
<dbReference type="GO" id="GO:0043565">
    <property type="term" value="F:sequence-specific DNA binding"/>
    <property type="evidence" value="ECO:0007669"/>
    <property type="project" value="InterPro"/>
</dbReference>
<proteinExistence type="predicted"/>
<dbReference type="GO" id="GO:0003700">
    <property type="term" value="F:DNA-binding transcription factor activity"/>
    <property type="evidence" value="ECO:0007669"/>
    <property type="project" value="InterPro"/>
</dbReference>
<dbReference type="InterPro" id="IPR009057">
    <property type="entry name" value="Homeodomain-like_sf"/>
</dbReference>
<dbReference type="PATRIC" id="fig|743722.3.peg.2426"/>
<evidence type="ECO:0000259" key="4">
    <source>
        <dbReference type="PROSITE" id="PS01124"/>
    </source>
</evidence>
<evidence type="ECO:0000313" key="5">
    <source>
        <dbReference type="EMBL" id="ADZ78825.1"/>
    </source>
</evidence>
<dbReference type="SUPFAM" id="SSF51215">
    <property type="entry name" value="Regulatory protein AraC"/>
    <property type="match status" value="1"/>
</dbReference>
<dbReference type="SUPFAM" id="SSF46689">
    <property type="entry name" value="Homeodomain-like"/>
    <property type="match status" value="1"/>
</dbReference>
<dbReference type="Pfam" id="PF12833">
    <property type="entry name" value="HTH_18"/>
    <property type="match status" value="1"/>
</dbReference>
<gene>
    <name evidence="5" type="ordered locus">Sph21_2271</name>
</gene>
<organism evidence="5">
    <name type="scientific">Sphingobacterium sp. (strain 21)</name>
    <dbReference type="NCBI Taxonomy" id="743722"/>
    <lineage>
        <taxon>Bacteria</taxon>
        <taxon>Pseudomonadati</taxon>
        <taxon>Bacteroidota</taxon>
        <taxon>Sphingobacteriia</taxon>
        <taxon>Sphingobacteriales</taxon>
        <taxon>Sphingobacteriaceae</taxon>
        <taxon>Sphingobacterium</taxon>
    </lineage>
</organism>
<dbReference type="OrthoDB" id="2585681at2"/>
<dbReference type="InterPro" id="IPR003313">
    <property type="entry name" value="AraC-bd"/>
</dbReference>
<dbReference type="PROSITE" id="PS01124">
    <property type="entry name" value="HTH_ARAC_FAMILY_2"/>
    <property type="match status" value="1"/>
</dbReference>
<name>F4CCZ5_SPHS2</name>
<dbReference type="SMART" id="SM00342">
    <property type="entry name" value="HTH_ARAC"/>
    <property type="match status" value="1"/>
</dbReference>
<evidence type="ECO:0000256" key="1">
    <source>
        <dbReference type="ARBA" id="ARBA00023015"/>
    </source>
</evidence>
<dbReference type="InterPro" id="IPR037923">
    <property type="entry name" value="HTH-like"/>
</dbReference>
<dbReference type="eggNOG" id="COG2207">
    <property type="taxonomic scope" value="Bacteria"/>
</dbReference>